<reference evidence="2 3" key="1">
    <citation type="submission" date="2016-10" db="EMBL/GenBank/DDBJ databases">
        <authorList>
            <person name="de Groot N.N."/>
        </authorList>
    </citation>
    <scope>NUCLEOTIDE SEQUENCE [LARGE SCALE GENOMIC DNA]</scope>
    <source>
        <strain evidence="2 3">GAS232</strain>
    </source>
</reference>
<protein>
    <submittedName>
        <fullName evidence="2">Uncharacterized protein</fullName>
    </submittedName>
</protein>
<feature type="chain" id="PRO_5009241679" evidence="1">
    <location>
        <begin position="21"/>
        <end position="625"/>
    </location>
</feature>
<sequence length="625" mass="63542">MNLNKILHVAFASAAAVILAGCSAGGSGSGPSPTNPINVVFVTAPPSSLVTGGTAGVAASVNNDAANGGVSWSVSCGSSSCGSFNPTTTTNGASTTYSAPGAVPSASTVTITATSVTDKTKSASATVAIAAPSTPKIADGTYVYHLSGQDNNMSYYVGGALTVKSGAIVGGEEDYTDSNNLGSNPLIPASSSITFTNGNTQFVLATSDPNIGVNGVLTLRGTQVSATRFILSEFDSFGAATGSMDLQTSTATPTGGYAFATTGVDSTSDENQLSVGGILNFNNGVLNTTVSIFDFNDANDNQNTGSAFVLLGQSFTSGTVSTPDQYGRISISLTPNSSVVKPFVLTGYVLDGKTIQVLESQSDSLNADLGGTMLAQGSNAGQFSTASVANTTYAHGTIGQDVNGPVTFGGYHTFASDGSVSGHLVVNDLTNTGRGIYSGAAYTVSPLGRVVVSNIVPDAFSNATFTFILYLDGSGNAVEIGADSIQETSGLAFAQNGLSDYEGTYALSGVGFLNGPTYEQPFGAVGPVTISNDNVSGFTDYTSQDQNLLSFAPTPFDTYSNTGVTGTESSSGLFQLTGLNSLSLIMSSGYAYYPIDKNRVMAIELDGNAMSLLMFENTQQTTVTH</sequence>
<keyword evidence="3" id="KW-1185">Reference proteome</keyword>
<accession>A0A1G7KLB5</accession>
<organism evidence="2 3">
    <name type="scientific">Terriglobus roseus</name>
    <dbReference type="NCBI Taxonomy" id="392734"/>
    <lineage>
        <taxon>Bacteria</taxon>
        <taxon>Pseudomonadati</taxon>
        <taxon>Acidobacteriota</taxon>
        <taxon>Terriglobia</taxon>
        <taxon>Terriglobales</taxon>
        <taxon>Acidobacteriaceae</taxon>
        <taxon>Terriglobus</taxon>
    </lineage>
</organism>
<name>A0A1G7KLB5_9BACT</name>
<evidence type="ECO:0000313" key="2">
    <source>
        <dbReference type="EMBL" id="SDF38033.1"/>
    </source>
</evidence>
<dbReference type="Proteomes" id="UP000182427">
    <property type="component" value="Chromosome I"/>
</dbReference>
<proteinExistence type="predicted"/>
<dbReference type="RefSeq" id="WP_083345199.1">
    <property type="nucleotide sequence ID" value="NZ_LT629690.1"/>
</dbReference>
<dbReference type="OrthoDB" id="101940at2"/>
<dbReference type="PROSITE" id="PS51257">
    <property type="entry name" value="PROKAR_LIPOPROTEIN"/>
    <property type="match status" value="1"/>
</dbReference>
<feature type="signal peptide" evidence="1">
    <location>
        <begin position="1"/>
        <end position="20"/>
    </location>
</feature>
<keyword evidence="1" id="KW-0732">Signal</keyword>
<dbReference type="AlphaFoldDB" id="A0A1G7KLB5"/>
<evidence type="ECO:0000256" key="1">
    <source>
        <dbReference type="SAM" id="SignalP"/>
    </source>
</evidence>
<evidence type="ECO:0000313" key="3">
    <source>
        <dbReference type="Proteomes" id="UP000182427"/>
    </source>
</evidence>
<dbReference type="EMBL" id="LT629690">
    <property type="protein sequence ID" value="SDF38033.1"/>
    <property type="molecule type" value="Genomic_DNA"/>
</dbReference>
<gene>
    <name evidence="2" type="ORF">SAMN05444167_2231</name>
</gene>